<dbReference type="RefSeq" id="WP_143049996.1">
    <property type="nucleotide sequence ID" value="NZ_BOND01000006.1"/>
</dbReference>
<accession>A0A1H3UA98</accession>
<dbReference type="Proteomes" id="UP000199632">
    <property type="component" value="Unassembled WGS sequence"/>
</dbReference>
<organism evidence="1 2">
    <name type="scientific">Asanoa ishikariensis</name>
    <dbReference type="NCBI Taxonomy" id="137265"/>
    <lineage>
        <taxon>Bacteria</taxon>
        <taxon>Bacillati</taxon>
        <taxon>Actinomycetota</taxon>
        <taxon>Actinomycetes</taxon>
        <taxon>Micromonosporales</taxon>
        <taxon>Micromonosporaceae</taxon>
        <taxon>Asanoa</taxon>
    </lineage>
</organism>
<keyword evidence="2" id="KW-1185">Reference proteome</keyword>
<proteinExistence type="predicted"/>
<dbReference type="AlphaFoldDB" id="A0A1H3UA98"/>
<gene>
    <name evidence="1" type="ORF">SAMN05421684_6762</name>
</gene>
<evidence type="ECO:0000313" key="1">
    <source>
        <dbReference type="EMBL" id="SDZ58745.1"/>
    </source>
</evidence>
<name>A0A1H3UA98_9ACTN</name>
<dbReference type="EMBL" id="FNQB01000004">
    <property type="protein sequence ID" value="SDZ58745.1"/>
    <property type="molecule type" value="Genomic_DNA"/>
</dbReference>
<reference evidence="2" key="1">
    <citation type="submission" date="2016-10" db="EMBL/GenBank/DDBJ databases">
        <authorList>
            <person name="Varghese N."/>
            <person name="Submissions S."/>
        </authorList>
    </citation>
    <scope>NUCLEOTIDE SEQUENCE [LARGE SCALE GENOMIC DNA]</scope>
    <source>
        <strain evidence="2">DSM 44718</strain>
    </source>
</reference>
<dbReference type="OrthoDB" id="3391354at2"/>
<evidence type="ECO:0000313" key="2">
    <source>
        <dbReference type="Proteomes" id="UP000199632"/>
    </source>
</evidence>
<protein>
    <submittedName>
        <fullName evidence="1">Uncharacterized protein</fullName>
    </submittedName>
</protein>
<sequence length="112" mass="12234">MANTDARRRWRERQVAEHRELLRSDVAQGDLEGFALVRPDGSLTDEVVHVQWMDNHPAGPDTHVTVSFADGSNVVFGFDVPVVKVRAADRTAVSGDDLRQAAPSAWGADAGR</sequence>